<dbReference type="OrthoDB" id="10254221at2759"/>
<dbReference type="PRINTS" id="PR00371">
    <property type="entry name" value="FPNCR"/>
</dbReference>
<evidence type="ECO:0000259" key="11">
    <source>
        <dbReference type="PROSITE" id="PS50181"/>
    </source>
</evidence>
<dbReference type="SUPFAM" id="SSF52343">
    <property type="entry name" value="Ferredoxin reductase-like, C-terminal NADP-linked domain"/>
    <property type="match status" value="1"/>
</dbReference>
<organism evidence="13 14">
    <name type="scientific">Penicillium nalgiovense</name>
    <dbReference type="NCBI Taxonomy" id="60175"/>
    <lineage>
        <taxon>Eukaryota</taxon>
        <taxon>Fungi</taxon>
        <taxon>Dikarya</taxon>
        <taxon>Ascomycota</taxon>
        <taxon>Pezizomycotina</taxon>
        <taxon>Eurotiomycetes</taxon>
        <taxon>Eurotiomycetidae</taxon>
        <taxon>Eurotiales</taxon>
        <taxon>Aspergillaceae</taxon>
        <taxon>Penicillium</taxon>
    </lineage>
</organism>
<dbReference type="InterPro" id="IPR001810">
    <property type="entry name" value="F-box_dom"/>
</dbReference>
<feature type="compositionally biased region" description="Basic and acidic residues" evidence="10">
    <location>
        <begin position="522"/>
        <end position="535"/>
    </location>
</feature>
<keyword evidence="8" id="KW-0472">Membrane</keyword>
<feature type="binding site" evidence="9">
    <location>
        <position position="132"/>
    </location>
    <ligand>
        <name>FAD</name>
        <dbReference type="ChEBI" id="CHEBI:57692"/>
    </ligand>
</feature>
<dbReference type="InterPro" id="IPR001433">
    <property type="entry name" value="OxRdtase_FAD/NAD-bd"/>
</dbReference>
<feature type="domain" description="F-box" evidence="11">
    <location>
        <begin position="364"/>
        <end position="410"/>
    </location>
</feature>
<feature type="region of interest" description="Disordered" evidence="10">
    <location>
        <begin position="522"/>
        <end position="553"/>
    </location>
</feature>
<evidence type="ECO:0000256" key="6">
    <source>
        <dbReference type="ARBA" id="ARBA00023002"/>
    </source>
</evidence>
<dbReference type="EMBL" id="CAJVNV010000626">
    <property type="protein sequence ID" value="CAG8301709.1"/>
    <property type="molecule type" value="Genomic_DNA"/>
</dbReference>
<dbReference type="Pfam" id="PF00175">
    <property type="entry name" value="NAD_binding_1"/>
    <property type="match status" value="1"/>
</dbReference>
<feature type="binding site" evidence="9">
    <location>
        <position position="134"/>
    </location>
    <ligand>
        <name>FAD</name>
        <dbReference type="ChEBI" id="CHEBI:57692"/>
    </ligand>
</feature>
<dbReference type="AlphaFoldDB" id="A0A9W4IM76"/>
<evidence type="ECO:0000256" key="5">
    <source>
        <dbReference type="ARBA" id="ARBA00022827"/>
    </source>
</evidence>
<comment type="caution">
    <text evidence="13">The sequence shown here is derived from an EMBL/GenBank/DDBJ whole genome shotgun (WGS) entry which is preliminary data.</text>
</comment>
<dbReference type="GO" id="GO:0005741">
    <property type="term" value="C:mitochondrial outer membrane"/>
    <property type="evidence" value="ECO:0007669"/>
    <property type="project" value="UniProtKB-SubCell"/>
</dbReference>
<dbReference type="PROSITE" id="PS50181">
    <property type="entry name" value="FBOX"/>
    <property type="match status" value="1"/>
</dbReference>
<evidence type="ECO:0000313" key="13">
    <source>
        <dbReference type="EMBL" id="CAG8301709.1"/>
    </source>
</evidence>
<dbReference type="GO" id="GO:0006696">
    <property type="term" value="P:ergosterol biosynthetic process"/>
    <property type="evidence" value="ECO:0007669"/>
    <property type="project" value="TreeGrafter"/>
</dbReference>
<feature type="binding site" evidence="9">
    <location>
        <position position="108"/>
    </location>
    <ligand>
        <name>FAD</name>
        <dbReference type="ChEBI" id="CHEBI:57692"/>
    </ligand>
</feature>
<dbReference type="PROSITE" id="PS51384">
    <property type="entry name" value="FAD_FR"/>
    <property type="match status" value="1"/>
</dbReference>
<feature type="binding site" evidence="9">
    <location>
        <position position="109"/>
    </location>
    <ligand>
        <name>FAD</name>
        <dbReference type="ChEBI" id="CHEBI:57692"/>
    </ligand>
</feature>
<protein>
    <recommendedName>
        <fullName evidence="15">FAD-binding FR-type domain-containing protein</fullName>
    </recommendedName>
</protein>
<evidence type="ECO:0000256" key="7">
    <source>
        <dbReference type="ARBA" id="ARBA00023027"/>
    </source>
</evidence>
<keyword evidence="5 9" id="KW-0274">FAD</keyword>
<dbReference type="InterPro" id="IPR001709">
    <property type="entry name" value="Flavoprot_Pyr_Nucl_cyt_Rdtase"/>
</dbReference>
<evidence type="ECO:0000313" key="14">
    <source>
        <dbReference type="Proteomes" id="UP001153461"/>
    </source>
</evidence>
<keyword evidence="6" id="KW-0560">Oxidoreductase</keyword>
<feature type="domain" description="FAD-binding FR-type" evidence="12">
    <location>
        <begin position="53"/>
        <end position="159"/>
    </location>
</feature>
<comment type="cofactor">
    <cofactor evidence="1 9">
        <name>FAD</name>
        <dbReference type="ChEBI" id="CHEBI:57692"/>
    </cofactor>
</comment>
<evidence type="ECO:0000256" key="9">
    <source>
        <dbReference type="PIRSR" id="PIRSR601834-1"/>
    </source>
</evidence>
<keyword evidence="7" id="KW-0520">NAD</keyword>
<evidence type="ECO:0000256" key="10">
    <source>
        <dbReference type="SAM" id="MobiDB-lite"/>
    </source>
</evidence>
<keyword evidence="4 9" id="KW-0285">Flavoprotein</keyword>
<dbReference type="Proteomes" id="UP001153461">
    <property type="component" value="Unassembled WGS sequence"/>
</dbReference>
<comment type="similarity">
    <text evidence="3">Belongs to the flavoprotein pyridine nucleotide cytochrome reductase family.</text>
</comment>
<dbReference type="Gene3D" id="3.40.50.80">
    <property type="entry name" value="Nucleotide-binding domain of ferredoxin-NADP reductase (FNR) module"/>
    <property type="match status" value="1"/>
</dbReference>
<proteinExistence type="inferred from homology"/>
<dbReference type="InterPro" id="IPR017938">
    <property type="entry name" value="Riboflavin_synthase-like_b-brl"/>
</dbReference>
<evidence type="ECO:0000256" key="1">
    <source>
        <dbReference type="ARBA" id="ARBA00001974"/>
    </source>
</evidence>
<feature type="binding site" evidence="9">
    <location>
        <position position="126"/>
    </location>
    <ligand>
        <name>FAD</name>
        <dbReference type="ChEBI" id="CHEBI:57692"/>
    </ligand>
</feature>
<dbReference type="InterPro" id="IPR036047">
    <property type="entry name" value="F-box-like_dom_sf"/>
</dbReference>
<accession>A0A9W4IM76</accession>
<evidence type="ECO:0000256" key="8">
    <source>
        <dbReference type="ARBA" id="ARBA00023136"/>
    </source>
</evidence>
<dbReference type="CDD" id="cd09917">
    <property type="entry name" value="F-box_SF"/>
    <property type="match status" value="1"/>
</dbReference>
<dbReference type="FunFam" id="3.40.50.80:FF:000009">
    <property type="entry name" value="NADH-cytochrome b5 reductase"/>
    <property type="match status" value="1"/>
</dbReference>
<evidence type="ECO:0008006" key="15">
    <source>
        <dbReference type="Google" id="ProtNLM"/>
    </source>
</evidence>
<dbReference type="PANTHER" id="PTHR19370:SF101">
    <property type="entry name" value="NADH-CYTOCHROME B5 REDUCTASE"/>
    <property type="match status" value="1"/>
</dbReference>
<gene>
    <name evidence="13" type="ORF">PNAL_LOCUS9871</name>
</gene>
<evidence type="ECO:0000256" key="3">
    <source>
        <dbReference type="ARBA" id="ARBA00006105"/>
    </source>
</evidence>
<dbReference type="InterPro" id="IPR008333">
    <property type="entry name" value="Cbr1-like_FAD-bd_dom"/>
</dbReference>
<dbReference type="InterPro" id="IPR017927">
    <property type="entry name" value="FAD-bd_FR_type"/>
</dbReference>
<dbReference type="SUPFAM" id="SSF81383">
    <property type="entry name" value="F-box domain"/>
    <property type="match status" value="1"/>
</dbReference>
<dbReference type="PRINTS" id="PR00406">
    <property type="entry name" value="CYTB5RDTASE"/>
</dbReference>
<dbReference type="InterPro" id="IPR039261">
    <property type="entry name" value="FNR_nucleotide-bd"/>
</dbReference>
<evidence type="ECO:0000259" key="12">
    <source>
        <dbReference type="PROSITE" id="PS51384"/>
    </source>
</evidence>
<dbReference type="PANTHER" id="PTHR19370">
    <property type="entry name" value="NADH-CYTOCHROME B5 REDUCTASE"/>
    <property type="match status" value="1"/>
</dbReference>
<dbReference type="Gene3D" id="2.40.30.10">
    <property type="entry name" value="Translation factors"/>
    <property type="match status" value="1"/>
</dbReference>
<evidence type="ECO:0000256" key="2">
    <source>
        <dbReference type="ARBA" id="ARBA00004572"/>
    </source>
</evidence>
<sequence length="575" mass="64187">MFAMSRTRLLQSITGRSAAAVTLLGVGAYFAQSRLISTANAESNEPPKVFSGFGFTTLRLQSTKDVNHNTKRLVFEFPDQNAVSGLSLTSALLTMSRPEGRWFPVLRPYTPIGDLNQEGQIELMVKKYPNGKASSHIHSLVPGDTLTFAAAIKGHTWTPNQSRQIYLIAGGAGITPIYQMAQGILNNPADKTKINLVFGVNTEQDLLLREELESFKTRFPDRFDYVYTVSHPQGQHGGFKKGYVTEELLRDVVRADGDAKVFVCGPPAMEDSLVGSRSQVGILARLGFAKDQIVRFYLYKCSAILHHILSQAQSTTPLEMASTPFLTKLTKLRNLGISQNHLYLRLLALKRGLHTITTAIMSQASTICDLPTEILLIIAHHLDAFSLIWLQRSCQLFRGTIPSPSHLELMEAEITQFGFQNDLYACLDCLRLRPRAKFADNMVKRKKAKLRYNAKQRWCVDCGLNPRPGTNRYTVGNIITILEKPYVICLECREFREGASEIGKSLAVCRVCRRSTKAIEERAEAERRARRRETWGSDSDSDEIIPPSPTPSEKYMNMIQAEAAMYMNSPGAGSD</sequence>
<name>A0A9W4IM76_PENNA</name>
<dbReference type="InterPro" id="IPR001834">
    <property type="entry name" value="CBR-like"/>
</dbReference>
<dbReference type="SUPFAM" id="SSF63380">
    <property type="entry name" value="Riboflavin synthase domain-like"/>
    <property type="match status" value="1"/>
</dbReference>
<evidence type="ECO:0000256" key="4">
    <source>
        <dbReference type="ARBA" id="ARBA00022630"/>
    </source>
</evidence>
<dbReference type="CDD" id="cd06183">
    <property type="entry name" value="cyt_b5_reduct_like"/>
    <property type="match status" value="1"/>
</dbReference>
<feature type="binding site" evidence="9">
    <location>
        <position position="107"/>
    </location>
    <ligand>
        <name>FAD</name>
        <dbReference type="ChEBI" id="CHEBI:57692"/>
    </ligand>
</feature>
<reference evidence="13" key="1">
    <citation type="submission" date="2021-07" db="EMBL/GenBank/DDBJ databases">
        <authorList>
            <person name="Branca A.L. A."/>
        </authorList>
    </citation>
    <scope>NUCLEOTIDE SEQUENCE</scope>
</reference>
<dbReference type="Pfam" id="PF00970">
    <property type="entry name" value="FAD_binding_6"/>
    <property type="match status" value="1"/>
</dbReference>
<dbReference type="GO" id="GO:0004128">
    <property type="term" value="F:cytochrome-b5 reductase activity, acting on NAD(P)H"/>
    <property type="evidence" value="ECO:0007669"/>
    <property type="project" value="TreeGrafter"/>
</dbReference>
<feature type="binding site" evidence="9">
    <location>
        <position position="175"/>
    </location>
    <ligand>
        <name>FAD</name>
        <dbReference type="ChEBI" id="CHEBI:57692"/>
    </ligand>
</feature>
<comment type="subcellular location">
    <subcellularLocation>
        <location evidence="2">Mitochondrion outer membrane</location>
        <topology evidence="2">Single-pass membrane protein</topology>
    </subcellularLocation>
</comment>